<dbReference type="HOGENOM" id="CLU_686557_0_0_5"/>
<sequence>MPEAKLIERLAAVYAGEDIRYPHLKVVTLAQWLLESGRGTSDLAKLHYNFGGLKYRPEMAPYASKVRYEAHDGVDNYCGFATLEGFIAGYWAFIGRAPYTGWESNVDTPERFIRFIGPVYTPSTGYAEAVIKLMPEAQALLSAASDAGAAEATPTSPVKDLGTLILDPGHGGTTKVGGSSPNNAISVSGVKEKKLALDFCLILRDLLIAQAAAAKQTIKVVLTRTTDVNVGIAARAAFASTHKAKALVVIHFNGSTNAAASGAETFFAAASNGNTNLADDKAFATAVHAGLLKGLRAVNPATKDRGVKPDDQTGPGALGVLRDTALGNTNRPKKCVACYIEAEFITNRTVDKLLVSGPDAIANRTAVLADVAKAIRGHMAGLP</sequence>
<keyword evidence="6" id="KW-1185">Reference proteome</keyword>
<dbReference type="AlphaFoldDB" id="W0AC62"/>
<dbReference type="RefSeq" id="WP_025292131.1">
    <property type="nucleotide sequence ID" value="NZ_CP006644.1"/>
</dbReference>
<dbReference type="eggNOG" id="COG1705">
    <property type="taxonomic scope" value="Bacteria"/>
</dbReference>
<dbReference type="Pfam" id="PF01520">
    <property type="entry name" value="Amidase_3"/>
    <property type="match status" value="1"/>
</dbReference>
<keyword evidence="3" id="KW-0378">Hydrolase</keyword>
<dbReference type="InterPro" id="IPR002508">
    <property type="entry name" value="MurNAc-LAA_cat"/>
</dbReference>
<protein>
    <recommendedName>
        <fullName evidence="2">N-acetylmuramoyl-L-alanine amidase</fullName>
        <ecNumber evidence="2">3.5.1.28</ecNumber>
    </recommendedName>
</protein>
<feature type="domain" description="MurNAc-LAA" evidence="4">
    <location>
        <begin position="236"/>
        <end position="368"/>
    </location>
</feature>
<dbReference type="SMART" id="SM00646">
    <property type="entry name" value="Ami_3"/>
    <property type="match status" value="1"/>
</dbReference>
<proteinExistence type="predicted"/>
<dbReference type="Gene3D" id="1.10.530.10">
    <property type="match status" value="1"/>
</dbReference>
<dbReference type="eggNOG" id="COG0860">
    <property type="taxonomic scope" value="Bacteria"/>
</dbReference>
<evidence type="ECO:0000313" key="5">
    <source>
        <dbReference type="EMBL" id="AHE53903.1"/>
    </source>
</evidence>
<organism evidence="5 6">
    <name type="scientific">Sphingomonas sanxanigenens DSM 19645 = NX02</name>
    <dbReference type="NCBI Taxonomy" id="1123269"/>
    <lineage>
        <taxon>Bacteria</taxon>
        <taxon>Pseudomonadati</taxon>
        <taxon>Pseudomonadota</taxon>
        <taxon>Alphaproteobacteria</taxon>
        <taxon>Sphingomonadales</taxon>
        <taxon>Sphingomonadaceae</taxon>
        <taxon>Sphingomonas</taxon>
    </lineage>
</organism>
<accession>W0AC62</accession>
<dbReference type="GO" id="GO:0009253">
    <property type="term" value="P:peptidoglycan catabolic process"/>
    <property type="evidence" value="ECO:0007669"/>
    <property type="project" value="InterPro"/>
</dbReference>
<dbReference type="Proteomes" id="UP000018851">
    <property type="component" value="Chromosome"/>
</dbReference>
<dbReference type="Gene3D" id="3.40.630.40">
    <property type="entry name" value="Zn-dependent exopeptidases"/>
    <property type="match status" value="1"/>
</dbReference>
<name>W0AC62_9SPHN</name>
<dbReference type="PATRIC" id="fig|1123269.5.peg.2128"/>
<reference evidence="5 6" key="1">
    <citation type="submission" date="2013-07" db="EMBL/GenBank/DDBJ databases">
        <title>Completed genome of Sphingomonas sanxanigenens NX02.</title>
        <authorList>
            <person name="Ma T."/>
            <person name="Huang H."/>
            <person name="Wu M."/>
            <person name="Li X."/>
            <person name="Li G."/>
        </authorList>
    </citation>
    <scope>NUCLEOTIDE SEQUENCE [LARGE SCALE GENOMIC DNA]</scope>
    <source>
        <strain evidence="5 6">NX02</strain>
    </source>
</reference>
<dbReference type="STRING" id="1123269.NX02_10950"/>
<dbReference type="KEGG" id="ssan:NX02_10950"/>
<dbReference type="Pfam" id="PF01832">
    <property type="entry name" value="Glucosaminidase"/>
    <property type="match status" value="1"/>
</dbReference>
<dbReference type="OrthoDB" id="7323510at2"/>
<evidence type="ECO:0000259" key="4">
    <source>
        <dbReference type="SMART" id="SM00646"/>
    </source>
</evidence>
<comment type="catalytic activity">
    <reaction evidence="1">
        <text>Hydrolyzes the link between N-acetylmuramoyl residues and L-amino acid residues in certain cell-wall glycopeptides.</text>
        <dbReference type="EC" id="3.5.1.28"/>
    </reaction>
</comment>
<dbReference type="CDD" id="cd02696">
    <property type="entry name" value="MurNAc-LAA"/>
    <property type="match status" value="1"/>
</dbReference>
<evidence type="ECO:0000313" key="6">
    <source>
        <dbReference type="Proteomes" id="UP000018851"/>
    </source>
</evidence>
<dbReference type="EC" id="3.5.1.28" evidence="2"/>
<dbReference type="GO" id="GO:0004040">
    <property type="term" value="F:amidase activity"/>
    <property type="evidence" value="ECO:0007669"/>
    <property type="project" value="InterPro"/>
</dbReference>
<dbReference type="GO" id="GO:0030288">
    <property type="term" value="C:outer membrane-bounded periplasmic space"/>
    <property type="evidence" value="ECO:0007669"/>
    <property type="project" value="TreeGrafter"/>
</dbReference>
<dbReference type="PANTHER" id="PTHR30404:SF0">
    <property type="entry name" value="N-ACETYLMURAMOYL-L-ALANINE AMIDASE AMIC"/>
    <property type="match status" value="1"/>
</dbReference>
<evidence type="ECO:0000256" key="3">
    <source>
        <dbReference type="ARBA" id="ARBA00022801"/>
    </source>
</evidence>
<dbReference type="SUPFAM" id="SSF53187">
    <property type="entry name" value="Zn-dependent exopeptidases"/>
    <property type="match status" value="1"/>
</dbReference>
<dbReference type="InterPro" id="IPR002901">
    <property type="entry name" value="MGlyc_endo_b_GlcNAc-like_dom"/>
</dbReference>
<evidence type="ECO:0000256" key="1">
    <source>
        <dbReference type="ARBA" id="ARBA00001561"/>
    </source>
</evidence>
<dbReference type="GO" id="GO:0008745">
    <property type="term" value="F:N-acetylmuramoyl-L-alanine amidase activity"/>
    <property type="evidence" value="ECO:0007669"/>
    <property type="project" value="UniProtKB-EC"/>
</dbReference>
<dbReference type="EMBL" id="CP006644">
    <property type="protein sequence ID" value="AHE53903.1"/>
    <property type="molecule type" value="Genomic_DNA"/>
</dbReference>
<dbReference type="PANTHER" id="PTHR30404">
    <property type="entry name" value="N-ACETYLMURAMOYL-L-ALANINE AMIDASE"/>
    <property type="match status" value="1"/>
</dbReference>
<dbReference type="InterPro" id="IPR050695">
    <property type="entry name" value="N-acetylmuramoyl_amidase_3"/>
</dbReference>
<evidence type="ECO:0000256" key="2">
    <source>
        <dbReference type="ARBA" id="ARBA00011901"/>
    </source>
</evidence>
<gene>
    <name evidence="5" type="ORF">NX02_10950</name>
</gene>